<sequence>MPHTPAKASRPVAPLAKDITPDSLVEGQSKRRTRIPSPWTCSPATVGATLLGFGLLFLMVQSFMTRQLDVKGCEMSYMRPAFAKFSDFDTEHTRFASKYSLYLYREGGIDEDIRVKGVPVLFIPGNAGSYKQVRPLAAEAAYHYVNNLRHDIGASKAGKRPLDFFSVDFNEDITAFHGQTLLDQAEYLNDAISFILSLYHTPSRSVRDSNLPDPASVIIVGHSMGGIVARTMLTMPNYQSNSINTIVTLSAPHARPPVSFDGDMVRTYRSINDYWRRSYSQKWAIDNPLWHVTLISIAGGGLDTVVSSDYASLASLVPETHGFTVFTSSIPNVWTGMDHLAITWCDQVRKSIVRALYDVIDVSRPTQTLPRAERMRGFKKWLLTGLEDIAEKSLPHKEAKTLLTLEDHSNAIVAQGERLVLRSLGQSAQKPKAYLLPVPPHSASHRSKFTLLTNEKLDAPGEHGRLEVLFCSIFPLQAGHSAALFSMNMDLSGDSTGSTRLACKNVASDTILLPASTRDSSQPFKSEQQPFSYLQYELEELADHQFVAVVDKAGEHSAGWVIAEFGATSDSQHHINFGLEHLLTTGLNVRLPAQRPLMVDIKVPALHSSLLAYKLHLGKRSCDMGELFAPLVRQYISNVHESKYFVNVKDANINLHGVAPYMPPPFLTKHTQNGLSLQIWTDPTCDSSVEVSLKVDILGSMGKLWMRYRLVFAAFPLLVVALVLRQQFRVYDETGIFMSFAEGLNECIYSSLPVALVALTCLSVALAGARHQTTKSAQDWLLLGANSTSTLFGISKNELLLGSDDTFFWFLVPLFGLMCIGICVAVNYMALAITSLFALLYSVVRPISSGTEDARRTPTAFAVTSTRQRVITTFILLSLVSTVIPYHFAYMVLCIVQIATCVRASRLAKDTRLDTNYNFSNYAHSILILMVWILPINLPVLLVWVRNLAVHWLTPFSSHHNILSIMPFILLVETLSTGRMIPRLQSRTRHATGTLLFLMASFAAIYGVTYAYVLHHFANALCAWLVFIHVDASSLSPKQITSMLETLDPDGKAKKRP</sequence>
<feature type="transmembrane region" description="Helical" evidence="12">
    <location>
        <begin position="710"/>
        <end position="728"/>
    </location>
</feature>
<dbReference type="Pfam" id="PF07819">
    <property type="entry name" value="PGAP1"/>
    <property type="match status" value="1"/>
</dbReference>
<feature type="transmembrane region" description="Helical" evidence="12">
    <location>
        <begin position="37"/>
        <end position="58"/>
    </location>
</feature>
<evidence type="ECO:0000313" key="16">
    <source>
        <dbReference type="Proteomes" id="UP000799444"/>
    </source>
</evidence>
<dbReference type="EC" id="3.1.-.-" evidence="12"/>
<feature type="domain" description="GPI inositol-deacylase PGAP1-like alpha/beta" evidence="13">
    <location>
        <begin position="115"/>
        <end position="358"/>
    </location>
</feature>
<dbReference type="Pfam" id="PF25141">
    <property type="entry name" value="PGAP1_2nd"/>
    <property type="match status" value="1"/>
</dbReference>
<keyword evidence="9 12" id="KW-0653">Protein transport</keyword>
<feature type="transmembrane region" description="Helical" evidence="12">
    <location>
        <begin position="994"/>
        <end position="1013"/>
    </location>
</feature>
<dbReference type="GO" id="GO:0005789">
    <property type="term" value="C:endoplasmic reticulum membrane"/>
    <property type="evidence" value="ECO:0007669"/>
    <property type="project" value="UniProtKB-SubCell"/>
</dbReference>
<dbReference type="GO" id="GO:0006888">
    <property type="term" value="P:endoplasmic reticulum to Golgi vesicle-mediated transport"/>
    <property type="evidence" value="ECO:0007669"/>
    <property type="project" value="TreeGrafter"/>
</dbReference>
<dbReference type="EMBL" id="ML996194">
    <property type="protein sequence ID" value="KAF2731498.1"/>
    <property type="molecule type" value="Genomic_DNA"/>
</dbReference>
<dbReference type="Gene3D" id="3.40.50.1820">
    <property type="entry name" value="alpha/beta hydrolase"/>
    <property type="match status" value="1"/>
</dbReference>
<keyword evidence="6 12" id="KW-0812">Transmembrane</keyword>
<evidence type="ECO:0000256" key="12">
    <source>
        <dbReference type="RuleBase" id="RU365011"/>
    </source>
</evidence>
<keyword evidence="8 12" id="KW-0256">Endoplasmic reticulum</keyword>
<feature type="transmembrane region" description="Helical" evidence="12">
    <location>
        <begin position="807"/>
        <end position="840"/>
    </location>
</feature>
<evidence type="ECO:0000256" key="9">
    <source>
        <dbReference type="ARBA" id="ARBA00022927"/>
    </source>
</evidence>
<evidence type="ECO:0000256" key="1">
    <source>
        <dbReference type="ARBA" id="ARBA00003496"/>
    </source>
</evidence>
<evidence type="ECO:0000256" key="5">
    <source>
        <dbReference type="ARBA" id="ARBA00022448"/>
    </source>
</evidence>
<keyword evidence="10 12" id="KW-1133">Transmembrane helix</keyword>
<dbReference type="GO" id="GO:0015031">
    <property type="term" value="P:protein transport"/>
    <property type="evidence" value="ECO:0007669"/>
    <property type="project" value="UniProtKB-KW"/>
</dbReference>
<dbReference type="FunFam" id="3.40.50.1820:FF:000056">
    <property type="entry name" value="GPI inositol-deacylase"/>
    <property type="match status" value="1"/>
</dbReference>
<organism evidence="15 16">
    <name type="scientific">Polyplosphaeria fusca</name>
    <dbReference type="NCBI Taxonomy" id="682080"/>
    <lineage>
        <taxon>Eukaryota</taxon>
        <taxon>Fungi</taxon>
        <taxon>Dikarya</taxon>
        <taxon>Ascomycota</taxon>
        <taxon>Pezizomycotina</taxon>
        <taxon>Dothideomycetes</taxon>
        <taxon>Pleosporomycetidae</taxon>
        <taxon>Pleosporales</taxon>
        <taxon>Tetraplosphaeriaceae</taxon>
        <taxon>Polyplosphaeria</taxon>
    </lineage>
</organism>
<keyword evidence="5 12" id="KW-0813">Transport</keyword>
<dbReference type="InterPro" id="IPR029058">
    <property type="entry name" value="AB_hydrolase_fold"/>
</dbReference>
<evidence type="ECO:0000256" key="3">
    <source>
        <dbReference type="ARBA" id="ARBA00006931"/>
    </source>
</evidence>
<feature type="domain" description="GPI inositol-deacylase transmembrane" evidence="14">
    <location>
        <begin position="711"/>
        <end position="1029"/>
    </location>
</feature>
<evidence type="ECO:0000256" key="10">
    <source>
        <dbReference type="ARBA" id="ARBA00022989"/>
    </source>
</evidence>
<evidence type="ECO:0000256" key="7">
    <source>
        <dbReference type="ARBA" id="ARBA00022801"/>
    </source>
</evidence>
<comment type="similarity">
    <text evidence="3 12">Belongs to the GPI inositol-deacylase family.</text>
</comment>
<dbReference type="PANTHER" id="PTHR15495:SF7">
    <property type="entry name" value="GPI INOSITOL-DEACYLASE"/>
    <property type="match status" value="1"/>
</dbReference>
<dbReference type="Pfam" id="PF25140">
    <property type="entry name" value="PGAP1_TMD"/>
    <property type="match status" value="1"/>
</dbReference>
<dbReference type="OrthoDB" id="348976at2759"/>
<evidence type="ECO:0000256" key="4">
    <source>
        <dbReference type="ARBA" id="ARBA00015856"/>
    </source>
</evidence>
<dbReference type="AlphaFoldDB" id="A0A9P4QUD1"/>
<comment type="subcellular location">
    <subcellularLocation>
        <location evidence="2">Endoplasmic reticulum membrane</location>
        <topology evidence="2">Multi-pass membrane protein</topology>
    </subcellularLocation>
</comment>
<name>A0A9P4QUD1_9PLEO</name>
<dbReference type="InterPro" id="IPR012908">
    <property type="entry name" value="PGAP1-ab_dom-like"/>
</dbReference>
<reference evidence="15" key="1">
    <citation type="journal article" date="2020" name="Stud. Mycol.">
        <title>101 Dothideomycetes genomes: a test case for predicting lifestyles and emergence of pathogens.</title>
        <authorList>
            <person name="Haridas S."/>
            <person name="Albert R."/>
            <person name="Binder M."/>
            <person name="Bloem J."/>
            <person name="Labutti K."/>
            <person name="Salamov A."/>
            <person name="Andreopoulos B."/>
            <person name="Baker S."/>
            <person name="Barry K."/>
            <person name="Bills G."/>
            <person name="Bluhm B."/>
            <person name="Cannon C."/>
            <person name="Castanera R."/>
            <person name="Culley D."/>
            <person name="Daum C."/>
            <person name="Ezra D."/>
            <person name="Gonzalez J."/>
            <person name="Henrissat B."/>
            <person name="Kuo A."/>
            <person name="Liang C."/>
            <person name="Lipzen A."/>
            <person name="Lutzoni F."/>
            <person name="Magnuson J."/>
            <person name="Mondo S."/>
            <person name="Nolan M."/>
            <person name="Ohm R."/>
            <person name="Pangilinan J."/>
            <person name="Park H.-J."/>
            <person name="Ramirez L."/>
            <person name="Alfaro M."/>
            <person name="Sun H."/>
            <person name="Tritt A."/>
            <person name="Yoshinaga Y."/>
            <person name="Zwiers L.-H."/>
            <person name="Turgeon B."/>
            <person name="Goodwin S."/>
            <person name="Spatafora J."/>
            <person name="Crous P."/>
            <person name="Grigoriev I."/>
        </authorList>
    </citation>
    <scope>NUCLEOTIDE SEQUENCE</scope>
    <source>
        <strain evidence="15">CBS 125425</strain>
    </source>
</reference>
<dbReference type="Proteomes" id="UP000799444">
    <property type="component" value="Unassembled WGS sequence"/>
</dbReference>
<dbReference type="GO" id="GO:0006505">
    <property type="term" value="P:GPI anchor metabolic process"/>
    <property type="evidence" value="ECO:0007669"/>
    <property type="project" value="TreeGrafter"/>
</dbReference>
<gene>
    <name evidence="15" type="ORF">EJ04DRAFT_442853</name>
</gene>
<proteinExistence type="inferred from homology"/>
<evidence type="ECO:0000259" key="13">
    <source>
        <dbReference type="Pfam" id="PF07819"/>
    </source>
</evidence>
<dbReference type="InterPro" id="IPR039529">
    <property type="entry name" value="PGAP1/BST1"/>
</dbReference>
<dbReference type="GO" id="GO:0050185">
    <property type="term" value="F:phosphatidylinositol deacylase activity"/>
    <property type="evidence" value="ECO:0007669"/>
    <property type="project" value="TreeGrafter"/>
</dbReference>
<feature type="transmembrane region" description="Helical" evidence="12">
    <location>
        <begin position="748"/>
        <end position="768"/>
    </location>
</feature>
<keyword evidence="16" id="KW-1185">Reference proteome</keyword>
<dbReference type="InterPro" id="IPR056824">
    <property type="entry name" value="PGAP1_TMD"/>
</dbReference>
<evidence type="ECO:0000313" key="15">
    <source>
        <dbReference type="EMBL" id="KAF2731498.1"/>
    </source>
</evidence>
<comment type="function">
    <text evidence="1 12">Involved in inositol deacylation of GPI-anchored proteins which plays important roles in the quality control and ER-associated degradation of GPI-anchored proteins.</text>
</comment>
<keyword evidence="11 12" id="KW-0472">Membrane</keyword>
<accession>A0A9P4QUD1</accession>
<keyword evidence="7 12" id="KW-0378">Hydrolase</keyword>
<comment type="caution">
    <text evidence="15">The sequence shown here is derived from an EMBL/GenBank/DDBJ whole genome shotgun (WGS) entry which is preliminary data.</text>
</comment>
<protein>
    <recommendedName>
        <fullName evidence="4 12">GPI inositol-deacylase</fullName>
        <ecNumber evidence="12">3.1.-.-</ecNumber>
    </recommendedName>
</protein>
<dbReference type="SUPFAM" id="SSF53474">
    <property type="entry name" value="alpha/beta-Hydrolases"/>
    <property type="match status" value="1"/>
</dbReference>
<evidence type="ECO:0000256" key="8">
    <source>
        <dbReference type="ARBA" id="ARBA00022824"/>
    </source>
</evidence>
<evidence type="ECO:0000256" key="6">
    <source>
        <dbReference type="ARBA" id="ARBA00022692"/>
    </source>
</evidence>
<dbReference type="PANTHER" id="PTHR15495">
    <property type="entry name" value="NEGATIVE REGULATOR OF VESICLE FORMATION-RELATED"/>
    <property type="match status" value="1"/>
</dbReference>
<evidence type="ECO:0000256" key="2">
    <source>
        <dbReference type="ARBA" id="ARBA00004477"/>
    </source>
</evidence>
<evidence type="ECO:0000259" key="14">
    <source>
        <dbReference type="Pfam" id="PF25140"/>
    </source>
</evidence>
<feature type="transmembrane region" description="Helical" evidence="12">
    <location>
        <begin position="926"/>
        <end position="945"/>
    </location>
</feature>
<evidence type="ECO:0000256" key="11">
    <source>
        <dbReference type="ARBA" id="ARBA00023136"/>
    </source>
</evidence>